<dbReference type="PROSITE" id="PS50110">
    <property type="entry name" value="RESPONSE_REGULATORY"/>
    <property type="match status" value="1"/>
</dbReference>
<dbReference type="Proteomes" id="UP001205920">
    <property type="component" value="Unassembled WGS sequence"/>
</dbReference>
<evidence type="ECO:0000256" key="1">
    <source>
        <dbReference type="ARBA" id="ARBA00022553"/>
    </source>
</evidence>
<dbReference type="SMART" id="SM00421">
    <property type="entry name" value="HTH_LUXR"/>
    <property type="match status" value="1"/>
</dbReference>
<keyword evidence="1 5" id="KW-0597">Phosphoprotein</keyword>
<dbReference type="InterPro" id="IPR001789">
    <property type="entry name" value="Sig_transdc_resp-reg_receiver"/>
</dbReference>
<dbReference type="PROSITE" id="PS00622">
    <property type="entry name" value="HTH_LUXR_1"/>
    <property type="match status" value="1"/>
</dbReference>
<evidence type="ECO:0000259" key="7">
    <source>
        <dbReference type="PROSITE" id="PS50110"/>
    </source>
</evidence>
<evidence type="ECO:0000256" key="5">
    <source>
        <dbReference type="PROSITE-ProRule" id="PRU00169"/>
    </source>
</evidence>
<evidence type="ECO:0000313" key="8">
    <source>
        <dbReference type="EMBL" id="MCO6394790.1"/>
    </source>
</evidence>
<dbReference type="GO" id="GO:0000160">
    <property type="term" value="P:phosphorelay signal transduction system"/>
    <property type="evidence" value="ECO:0007669"/>
    <property type="project" value="InterPro"/>
</dbReference>
<dbReference type="InterPro" id="IPR011006">
    <property type="entry name" value="CheY-like_superfamily"/>
</dbReference>
<accession>A0AAW5HY45</accession>
<dbReference type="SMART" id="SM00448">
    <property type="entry name" value="REC"/>
    <property type="match status" value="1"/>
</dbReference>
<dbReference type="PANTHER" id="PTHR43214">
    <property type="entry name" value="TWO-COMPONENT RESPONSE REGULATOR"/>
    <property type="match status" value="1"/>
</dbReference>
<dbReference type="Pfam" id="PF00072">
    <property type="entry name" value="Response_reg"/>
    <property type="match status" value="1"/>
</dbReference>
<proteinExistence type="predicted"/>
<protein>
    <submittedName>
        <fullName evidence="8">Response regulator transcription factor</fullName>
    </submittedName>
</protein>
<dbReference type="GO" id="GO:0003677">
    <property type="term" value="F:DNA binding"/>
    <property type="evidence" value="ECO:0007669"/>
    <property type="project" value="UniProtKB-KW"/>
</dbReference>
<evidence type="ECO:0000259" key="6">
    <source>
        <dbReference type="PROSITE" id="PS50043"/>
    </source>
</evidence>
<dbReference type="RefSeq" id="WP_070362596.1">
    <property type="nucleotide sequence ID" value="NZ_JAEUWV010000010.1"/>
</dbReference>
<keyword evidence="3" id="KW-0238">DNA-binding</keyword>
<evidence type="ECO:0000256" key="2">
    <source>
        <dbReference type="ARBA" id="ARBA00023015"/>
    </source>
</evidence>
<dbReference type="InterPro" id="IPR058245">
    <property type="entry name" value="NreC/VraR/RcsB-like_REC"/>
</dbReference>
<keyword evidence="9" id="KW-1185">Reference proteome</keyword>
<dbReference type="InterPro" id="IPR016032">
    <property type="entry name" value="Sig_transdc_resp-reg_C-effctor"/>
</dbReference>
<dbReference type="GO" id="GO:0006355">
    <property type="term" value="P:regulation of DNA-templated transcription"/>
    <property type="evidence" value="ECO:0007669"/>
    <property type="project" value="InterPro"/>
</dbReference>
<dbReference type="AlphaFoldDB" id="A0AAW5HY45"/>
<dbReference type="PRINTS" id="PR00038">
    <property type="entry name" value="HTHLUXR"/>
</dbReference>
<dbReference type="Pfam" id="PF00196">
    <property type="entry name" value="GerE"/>
    <property type="match status" value="1"/>
</dbReference>
<dbReference type="EMBL" id="JAEUWV010000010">
    <property type="protein sequence ID" value="MCO6394790.1"/>
    <property type="molecule type" value="Genomic_DNA"/>
</dbReference>
<dbReference type="InterPro" id="IPR039420">
    <property type="entry name" value="WalR-like"/>
</dbReference>
<dbReference type="SUPFAM" id="SSF46894">
    <property type="entry name" value="C-terminal effector domain of the bipartite response regulators"/>
    <property type="match status" value="1"/>
</dbReference>
<reference evidence="8 9" key="1">
    <citation type="submission" date="2021-01" db="EMBL/GenBank/DDBJ databases">
        <title>Identification and Characterization of Corynebacterium sp.</title>
        <authorList>
            <person name="Luo Q."/>
            <person name="Qu P."/>
            <person name="Chen Q."/>
        </authorList>
    </citation>
    <scope>NUCLEOTIDE SEQUENCE [LARGE SCALE GENOMIC DNA]</scope>
    <source>
        <strain evidence="8 9">MC-18</strain>
    </source>
</reference>
<dbReference type="SUPFAM" id="SSF52172">
    <property type="entry name" value="CheY-like"/>
    <property type="match status" value="1"/>
</dbReference>
<keyword evidence="4" id="KW-0804">Transcription</keyword>
<evidence type="ECO:0000256" key="3">
    <source>
        <dbReference type="ARBA" id="ARBA00023125"/>
    </source>
</evidence>
<dbReference type="CDD" id="cd06170">
    <property type="entry name" value="LuxR_C_like"/>
    <property type="match status" value="1"/>
</dbReference>
<name>A0AAW5HY45_9CORY</name>
<dbReference type="InterPro" id="IPR000792">
    <property type="entry name" value="Tscrpt_reg_LuxR_C"/>
</dbReference>
<feature type="domain" description="HTH luxR-type" evidence="6">
    <location>
        <begin position="159"/>
        <end position="224"/>
    </location>
</feature>
<dbReference type="PANTHER" id="PTHR43214:SF24">
    <property type="entry name" value="TRANSCRIPTIONAL REGULATORY PROTEIN NARL-RELATED"/>
    <property type="match status" value="1"/>
</dbReference>
<organism evidence="8 9">
    <name type="scientific">Corynebacterium lipophilum</name>
    <dbReference type="NCBI Taxonomy" id="2804918"/>
    <lineage>
        <taxon>Bacteria</taxon>
        <taxon>Bacillati</taxon>
        <taxon>Actinomycetota</taxon>
        <taxon>Actinomycetes</taxon>
        <taxon>Mycobacteriales</taxon>
        <taxon>Corynebacteriaceae</taxon>
        <taxon>Corynebacterium</taxon>
    </lineage>
</organism>
<feature type="modified residue" description="4-aspartylphosphate" evidence="5">
    <location>
        <position position="56"/>
    </location>
</feature>
<keyword evidence="2" id="KW-0805">Transcription regulation</keyword>
<sequence length="234" mass="25538">MSTIRLGIVDDQALFLHGIQLVIDSQTDLGVDWLASNGAEALEQQASHPVDVVLMDVQMPILDGIAATAEYASRFPQTKVIILTTFDDEDYVVDALRAGASGFLLKDTQPEELLDAIRTVAAGDAVISPRATKRIIARISHSTRQAAHADEELSISATDRMALGELTAREREVLIAIGRGWSNSEISERMFISMPTVKTHVGRILSKTQSRDRVHAALFAYRTGLVDRSDLLDG</sequence>
<dbReference type="Gene3D" id="3.40.50.2300">
    <property type="match status" value="1"/>
</dbReference>
<evidence type="ECO:0000313" key="9">
    <source>
        <dbReference type="Proteomes" id="UP001205920"/>
    </source>
</evidence>
<comment type="caution">
    <text evidence="8">The sequence shown here is derived from an EMBL/GenBank/DDBJ whole genome shotgun (WGS) entry which is preliminary data.</text>
</comment>
<evidence type="ECO:0000256" key="4">
    <source>
        <dbReference type="ARBA" id="ARBA00023163"/>
    </source>
</evidence>
<dbReference type="CDD" id="cd17535">
    <property type="entry name" value="REC_NarL-like"/>
    <property type="match status" value="1"/>
</dbReference>
<feature type="domain" description="Response regulatory" evidence="7">
    <location>
        <begin position="5"/>
        <end position="121"/>
    </location>
</feature>
<gene>
    <name evidence="8" type="ORF">JMN37_07350</name>
</gene>
<dbReference type="PROSITE" id="PS50043">
    <property type="entry name" value="HTH_LUXR_2"/>
    <property type="match status" value="1"/>
</dbReference>